<evidence type="ECO:0000256" key="6">
    <source>
        <dbReference type="ARBA" id="ARBA00023128"/>
    </source>
</evidence>
<comment type="cofactor">
    <cofactor evidence="1 8">
        <name>FAD</name>
        <dbReference type="ChEBI" id="CHEBI:57692"/>
    </cofactor>
</comment>
<dbReference type="OrthoDB" id="17199at2759"/>
<feature type="domain" description="ERV/ALR sulfhydryl oxidase" evidence="10">
    <location>
        <begin position="81"/>
        <end position="185"/>
    </location>
</feature>
<dbReference type="EC" id="1.8.3.2" evidence="8"/>
<comment type="subcellular location">
    <subcellularLocation>
        <location evidence="2">Mitochondrion intermembrane space</location>
    </subcellularLocation>
</comment>
<evidence type="ECO:0000313" key="11">
    <source>
        <dbReference type="EMBL" id="CCX05345.1"/>
    </source>
</evidence>
<feature type="compositionally biased region" description="Low complexity" evidence="9">
    <location>
        <begin position="16"/>
        <end position="36"/>
    </location>
</feature>
<dbReference type="Proteomes" id="UP000018144">
    <property type="component" value="Unassembled WGS sequence"/>
</dbReference>
<dbReference type="Gene3D" id="4.10.320.60">
    <property type="match status" value="1"/>
</dbReference>
<evidence type="ECO:0000256" key="4">
    <source>
        <dbReference type="ARBA" id="ARBA00022827"/>
    </source>
</evidence>
<dbReference type="Pfam" id="PF04777">
    <property type="entry name" value="Evr1_Alr"/>
    <property type="match status" value="1"/>
</dbReference>
<evidence type="ECO:0000256" key="5">
    <source>
        <dbReference type="ARBA" id="ARBA00023002"/>
    </source>
</evidence>
<gene>
    <name evidence="11" type="ORF">PCON_04932</name>
    <name evidence="12" type="ORF">PCON_06218</name>
</gene>
<dbReference type="PROSITE" id="PS51324">
    <property type="entry name" value="ERV_ALR"/>
    <property type="match status" value="1"/>
</dbReference>
<dbReference type="SUPFAM" id="SSF69000">
    <property type="entry name" value="FAD-dependent thiol oxidase"/>
    <property type="match status" value="1"/>
</dbReference>
<dbReference type="eggNOG" id="KOG3355">
    <property type="taxonomic scope" value="Eukaryota"/>
</dbReference>
<keyword evidence="7" id="KW-1015">Disulfide bond</keyword>
<dbReference type="EMBL" id="HF935303">
    <property type="protein sequence ID" value="CCX06631.1"/>
    <property type="molecule type" value="Genomic_DNA"/>
</dbReference>
<keyword evidence="3 8" id="KW-0285">Flavoprotein</keyword>
<evidence type="ECO:0000259" key="10">
    <source>
        <dbReference type="PROSITE" id="PS51324"/>
    </source>
</evidence>
<keyword evidence="13" id="KW-1185">Reference proteome</keyword>
<evidence type="ECO:0000256" key="1">
    <source>
        <dbReference type="ARBA" id="ARBA00001974"/>
    </source>
</evidence>
<dbReference type="InterPro" id="IPR017905">
    <property type="entry name" value="ERV/ALR_sulphydryl_oxidase"/>
</dbReference>
<evidence type="ECO:0000256" key="8">
    <source>
        <dbReference type="RuleBase" id="RU371123"/>
    </source>
</evidence>
<dbReference type="InterPro" id="IPR039799">
    <property type="entry name" value="ALR/ERV"/>
</dbReference>
<dbReference type="GO" id="GO:0016971">
    <property type="term" value="F:flavin-dependent sulfhydryl oxidase activity"/>
    <property type="evidence" value="ECO:0007669"/>
    <property type="project" value="InterPro"/>
</dbReference>
<keyword evidence="5 8" id="KW-0560">Oxidoreductase</keyword>
<keyword evidence="4 8" id="KW-0274">FAD</keyword>
<sequence length="192" mass="21005">MAEVLPLQNDDQQAKQAPAETSATSSQPTAAATTKKSLPKGIVLGPDGKPCRSCNSFRDFFSATSGGAAPPTAPTEAASNCPPDVEQLGRAGWTLLHTIAASYPSEANPAQQEDMKNFMSIFARIYPCWSCAEDFRTWMSKPENDVRNVVQGRKTFGKWLCDAHNDVNVKLGKKPFDCFKWEERWRTGGKGC</sequence>
<dbReference type="GO" id="GO:0005758">
    <property type="term" value="C:mitochondrial intermembrane space"/>
    <property type="evidence" value="ECO:0007669"/>
    <property type="project" value="UniProtKB-SubCell"/>
</dbReference>
<dbReference type="Gene3D" id="1.20.120.310">
    <property type="entry name" value="ERV/ALR sulfhydryl oxidase domain"/>
    <property type="match status" value="1"/>
</dbReference>
<evidence type="ECO:0000256" key="3">
    <source>
        <dbReference type="ARBA" id="ARBA00022630"/>
    </source>
</evidence>
<dbReference type="GO" id="GO:0050660">
    <property type="term" value="F:flavin adenine dinucleotide binding"/>
    <property type="evidence" value="ECO:0007669"/>
    <property type="project" value="TreeGrafter"/>
</dbReference>
<evidence type="ECO:0000313" key="12">
    <source>
        <dbReference type="EMBL" id="CCX06631.1"/>
    </source>
</evidence>
<dbReference type="FunFam" id="1.20.120.310:FF:000003">
    <property type="entry name" value="Sulfhydryl oxidase"/>
    <property type="match status" value="1"/>
</dbReference>
<dbReference type="EMBL" id="HF935249">
    <property type="protein sequence ID" value="CCX05345.1"/>
    <property type="molecule type" value="Genomic_DNA"/>
</dbReference>
<proteinExistence type="predicted"/>
<name>U4KXR6_PYROM</name>
<organism evidence="12 13">
    <name type="scientific">Pyronema omphalodes (strain CBS 100304)</name>
    <name type="common">Pyronema confluens</name>
    <dbReference type="NCBI Taxonomy" id="1076935"/>
    <lineage>
        <taxon>Eukaryota</taxon>
        <taxon>Fungi</taxon>
        <taxon>Dikarya</taxon>
        <taxon>Ascomycota</taxon>
        <taxon>Pezizomycotina</taxon>
        <taxon>Pezizomycetes</taxon>
        <taxon>Pezizales</taxon>
        <taxon>Pyronemataceae</taxon>
        <taxon>Pyronema</taxon>
    </lineage>
</organism>
<feature type="region of interest" description="Disordered" evidence="9">
    <location>
        <begin position="1"/>
        <end position="45"/>
    </location>
</feature>
<evidence type="ECO:0000256" key="7">
    <source>
        <dbReference type="ARBA" id="ARBA00023157"/>
    </source>
</evidence>
<accession>U4KXR6</accession>
<evidence type="ECO:0000256" key="2">
    <source>
        <dbReference type="ARBA" id="ARBA00004569"/>
    </source>
</evidence>
<dbReference type="STRING" id="1076935.U4KXR6"/>
<dbReference type="PANTHER" id="PTHR12645:SF0">
    <property type="entry name" value="FAD-LINKED SULFHYDRYL OXIDASE ALR"/>
    <property type="match status" value="1"/>
</dbReference>
<evidence type="ECO:0000256" key="9">
    <source>
        <dbReference type="SAM" id="MobiDB-lite"/>
    </source>
</evidence>
<reference evidence="12 13" key="1">
    <citation type="journal article" date="2013" name="PLoS Genet.">
        <title>The genome and development-dependent transcriptomes of Pyronema confluens: a window into fungal evolution.</title>
        <authorList>
            <person name="Traeger S."/>
            <person name="Altegoer F."/>
            <person name="Freitag M."/>
            <person name="Gabaldon T."/>
            <person name="Kempken F."/>
            <person name="Kumar A."/>
            <person name="Marcet-Houben M."/>
            <person name="Poggeler S."/>
            <person name="Stajich J.E."/>
            <person name="Nowrousian M."/>
        </authorList>
    </citation>
    <scope>NUCLEOTIDE SEQUENCE [LARGE SCALE GENOMIC DNA]</scope>
    <source>
        <strain evidence="13">CBS 100304</strain>
        <strain evidence="12">CBS100304</strain>
        <tissue evidence="12">Vegetative mycelium</tissue>
    </source>
</reference>
<protein>
    <recommendedName>
        <fullName evidence="8">Sulfhydryl oxidase</fullName>
        <ecNumber evidence="8">1.8.3.2</ecNumber>
    </recommendedName>
</protein>
<keyword evidence="6" id="KW-0496">Mitochondrion</keyword>
<dbReference type="InterPro" id="IPR036774">
    <property type="entry name" value="ERV/ALR_sulphydryl_oxid_sf"/>
</dbReference>
<comment type="catalytic activity">
    <reaction evidence="8">
        <text>2 R'C(R)SH + O2 = R'C(R)S-S(R)CR' + H2O2</text>
        <dbReference type="Rhea" id="RHEA:17357"/>
        <dbReference type="ChEBI" id="CHEBI:15379"/>
        <dbReference type="ChEBI" id="CHEBI:16240"/>
        <dbReference type="ChEBI" id="CHEBI:16520"/>
        <dbReference type="ChEBI" id="CHEBI:17412"/>
        <dbReference type="EC" id="1.8.3.2"/>
    </reaction>
</comment>
<evidence type="ECO:0000313" key="13">
    <source>
        <dbReference type="Proteomes" id="UP000018144"/>
    </source>
</evidence>
<dbReference type="AlphaFoldDB" id="U4KXR6"/>
<dbReference type="PANTHER" id="PTHR12645">
    <property type="entry name" value="ALR/ERV"/>
    <property type="match status" value="1"/>
</dbReference>